<dbReference type="InterPro" id="IPR016024">
    <property type="entry name" value="ARM-type_fold"/>
</dbReference>
<dbReference type="InterPro" id="IPR033337">
    <property type="entry name" value="TORTIFOLIA1/SINE1-2"/>
</dbReference>
<sequence length="112" mass="12539">MLRDLVNCVVEFLKSEDWASRKAAAEVLTEIAVVKSEFLSEMKCNCLKLFESRKFDKVKGVREAMVQMVDAWKEIPDVFDDRSPPPQSHASSKENAGDGRHPARSKISSVVG</sequence>
<dbReference type="SUPFAM" id="SSF48371">
    <property type="entry name" value="ARM repeat"/>
    <property type="match status" value="1"/>
</dbReference>
<feature type="compositionally biased region" description="Basic and acidic residues" evidence="1">
    <location>
        <begin position="91"/>
        <end position="101"/>
    </location>
</feature>
<evidence type="ECO:0000313" key="4">
    <source>
        <dbReference type="Proteomes" id="UP001443914"/>
    </source>
</evidence>
<dbReference type="PANTHER" id="PTHR31355">
    <property type="entry name" value="MICROTUBULE-ASSOCIATED PROTEIN TORTIFOLIA1"/>
    <property type="match status" value="1"/>
</dbReference>
<gene>
    <name evidence="3" type="ORF">RND81_04G052200</name>
</gene>
<evidence type="ECO:0000256" key="1">
    <source>
        <dbReference type="SAM" id="MobiDB-lite"/>
    </source>
</evidence>
<proteinExistence type="predicted"/>
<dbReference type="InterPro" id="IPR011989">
    <property type="entry name" value="ARM-like"/>
</dbReference>
<dbReference type="Proteomes" id="UP001443914">
    <property type="component" value="Unassembled WGS sequence"/>
</dbReference>
<comment type="caution">
    <text evidence="3">The sequence shown here is derived from an EMBL/GenBank/DDBJ whole genome shotgun (WGS) entry which is preliminary data.</text>
</comment>
<dbReference type="Pfam" id="PF24714">
    <property type="entry name" value="TOR1L1_N"/>
    <property type="match status" value="1"/>
</dbReference>
<dbReference type="GO" id="GO:0008017">
    <property type="term" value="F:microtubule binding"/>
    <property type="evidence" value="ECO:0007669"/>
    <property type="project" value="InterPro"/>
</dbReference>
<reference evidence="3" key="1">
    <citation type="submission" date="2024-03" db="EMBL/GenBank/DDBJ databases">
        <title>WGS assembly of Saponaria officinalis var. Norfolk2.</title>
        <authorList>
            <person name="Jenkins J."/>
            <person name="Shu S."/>
            <person name="Grimwood J."/>
            <person name="Barry K."/>
            <person name="Goodstein D."/>
            <person name="Schmutz J."/>
            <person name="Leebens-Mack J."/>
            <person name="Osbourn A."/>
        </authorList>
    </citation>
    <scope>NUCLEOTIDE SEQUENCE [LARGE SCALE GENOMIC DNA]</scope>
    <source>
        <strain evidence="3">JIC</strain>
    </source>
</reference>
<dbReference type="PANTHER" id="PTHR31355:SF8">
    <property type="entry name" value="TORTIFOLIA1-LIKE PROTEIN 3"/>
    <property type="match status" value="1"/>
</dbReference>
<accession>A0AAW1LHX1</accession>
<name>A0AAW1LHX1_SAPOF</name>
<feature type="domain" description="TORTIFOLIA1/SINE1-2 N-terminal" evidence="2">
    <location>
        <begin position="2"/>
        <end position="74"/>
    </location>
</feature>
<dbReference type="Gene3D" id="1.25.10.10">
    <property type="entry name" value="Leucine-rich Repeat Variant"/>
    <property type="match status" value="1"/>
</dbReference>
<organism evidence="3 4">
    <name type="scientific">Saponaria officinalis</name>
    <name type="common">Common soapwort</name>
    <name type="synonym">Lychnis saponaria</name>
    <dbReference type="NCBI Taxonomy" id="3572"/>
    <lineage>
        <taxon>Eukaryota</taxon>
        <taxon>Viridiplantae</taxon>
        <taxon>Streptophyta</taxon>
        <taxon>Embryophyta</taxon>
        <taxon>Tracheophyta</taxon>
        <taxon>Spermatophyta</taxon>
        <taxon>Magnoliopsida</taxon>
        <taxon>eudicotyledons</taxon>
        <taxon>Gunneridae</taxon>
        <taxon>Pentapetalae</taxon>
        <taxon>Caryophyllales</taxon>
        <taxon>Caryophyllaceae</taxon>
        <taxon>Caryophylleae</taxon>
        <taxon>Saponaria</taxon>
    </lineage>
</organism>
<protein>
    <recommendedName>
        <fullName evidence="2">TORTIFOLIA1/SINE1-2 N-terminal domain-containing protein</fullName>
    </recommendedName>
</protein>
<feature type="region of interest" description="Disordered" evidence="1">
    <location>
        <begin position="77"/>
        <end position="112"/>
    </location>
</feature>
<dbReference type="GO" id="GO:0005874">
    <property type="term" value="C:microtubule"/>
    <property type="evidence" value="ECO:0007669"/>
    <property type="project" value="InterPro"/>
</dbReference>
<dbReference type="AlphaFoldDB" id="A0AAW1LHX1"/>
<keyword evidence="4" id="KW-1185">Reference proteome</keyword>
<evidence type="ECO:0000259" key="2">
    <source>
        <dbReference type="Pfam" id="PF24714"/>
    </source>
</evidence>
<dbReference type="EMBL" id="JBDFQZ010000004">
    <property type="protein sequence ID" value="KAK9733222.1"/>
    <property type="molecule type" value="Genomic_DNA"/>
</dbReference>
<dbReference type="InterPro" id="IPR057600">
    <property type="entry name" value="TORTIFOLIA1/SINE1-2_N"/>
</dbReference>
<evidence type="ECO:0000313" key="3">
    <source>
        <dbReference type="EMBL" id="KAK9733222.1"/>
    </source>
</evidence>